<dbReference type="GO" id="GO:0006351">
    <property type="term" value="P:DNA-templated transcription"/>
    <property type="evidence" value="ECO:0007669"/>
    <property type="project" value="InterPro"/>
</dbReference>
<dbReference type="EMBL" id="CP003178">
    <property type="protein sequence ID" value="AEV98732.1"/>
    <property type="molecule type" value="Genomic_DNA"/>
</dbReference>
<dbReference type="KEGG" id="nko:Niako_2388"/>
<dbReference type="Gene3D" id="1.10.150.20">
    <property type="entry name" value="5' to 3' exonuclease, C-terminal subdomain"/>
    <property type="match status" value="1"/>
</dbReference>
<accession>G8TLX2</accession>
<dbReference type="STRING" id="700598.Niako_2388"/>
<dbReference type="GO" id="GO:0003899">
    <property type="term" value="F:DNA-directed RNA polymerase activity"/>
    <property type="evidence" value="ECO:0007669"/>
    <property type="project" value="InterPro"/>
</dbReference>
<gene>
    <name evidence="2" type="ordered locus">Niako_2388</name>
</gene>
<organism evidence="2 3">
    <name type="scientific">Niastella koreensis (strain DSM 17620 / KACC 11465 / NBRC 106392 / GR20-10)</name>
    <dbReference type="NCBI Taxonomy" id="700598"/>
    <lineage>
        <taxon>Bacteria</taxon>
        <taxon>Pseudomonadati</taxon>
        <taxon>Bacteroidota</taxon>
        <taxon>Chitinophagia</taxon>
        <taxon>Chitinophagales</taxon>
        <taxon>Chitinophagaceae</taxon>
        <taxon>Niastella</taxon>
    </lineage>
</organism>
<dbReference type="Proteomes" id="UP000005438">
    <property type="component" value="Chromosome"/>
</dbReference>
<protein>
    <recommendedName>
        <fullName evidence="1">RNA polymerase alpha subunit C-terminal domain-containing protein</fullName>
    </recommendedName>
</protein>
<name>G8TLX2_NIAKG</name>
<reference evidence="2 3" key="1">
    <citation type="submission" date="2011-12" db="EMBL/GenBank/DDBJ databases">
        <title>The complete genome of Niastella koreensis GR20-10.</title>
        <authorList>
            <consortium name="US DOE Joint Genome Institute (JGI-PGF)"/>
            <person name="Lucas S."/>
            <person name="Han J."/>
            <person name="Lapidus A."/>
            <person name="Bruce D."/>
            <person name="Goodwin L."/>
            <person name="Pitluck S."/>
            <person name="Peters L."/>
            <person name="Kyrpides N."/>
            <person name="Mavromatis K."/>
            <person name="Ivanova N."/>
            <person name="Mikhailova N."/>
            <person name="Davenport K."/>
            <person name="Saunders E."/>
            <person name="Detter J.C."/>
            <person name="Tapia R."/>
            <person name="Han C."/>
            <person name="Land M."/>
            <person name="Hauser L."/>
            <person name="Markowitz V."/>
            <person name="Cheng J.-F."/>
            <person name="Hugenholtz P."/>
            <person name="Woyke T."/>
            <person name="Wu D."/>
            <person name="Tindall B."/>
            <person name="Pomrenke H."/>
            <person name="Brambilla E."/>
            <person name="Klenk H.-P."/>
            <person name="Eisen J.A."/>
        </authorList>
    </citation>
    <scope>NUCLEOTIDE SEQUENCE [LARGE SCALE GENOMIC DNA]</scope>
    <source>
        <strain evidence="3">DSM 17620 / KACC 11465 / NBRC 106392 / GR20-10</strain>
    </source>
</reference>
<dbReference type="HOGENOM" id="CLU_2047195_0_0_10"/>
<proteinExistence type="predicted"/>
<dbReference type="SUPFAM" id="SSF47789">
    <property type="entry name" value="C-terminal domain of RNA polymerase alpha subunit"/>
    <property type="match status" value="1"/>
</dbReference>
<dbReference type="GO" id="GO:0003677">
    <property type="term" value="F:DNA binding"/>
    <property type="evidence" value="ECO:0007669"/>
    <property type="project" value="InterPro"/>
</dbReference>
<dbReference type="Pfam" id="PF03118">
    <property type="entry name" value="RNA_pol_A_CTD"/>
    <property type="match status" value="1"/>
</dbReference>
<dbReference type="InterPro" id="IPR011260">
    <property type="entry name" value="RNAP_asu_C"/>
</dbReference>
<sequence>MKSREHLLSEVQWIMHDSDLANYKMVANWLYRHIKLHEMDFSIIDANIEDIGLSGRAYNVLKENDIKSLQELLILVSNGHSIRVLKGAGKTVTKEIEEKVLKFQHAHIFKDRNVNMQARP</sequence>
<evidence type="ECO:0000313" key="2">
    <source>
        <dbReference type="EMBL" id="AEV98732.1"/>
    </source>
</evidence>
<dbReference type="RefSeq" id="WP_014218646.1">
    <property type="nucleotide sequence ID" value="NC_016609.1"/>
</dbReference>
<evidence type="ECO:0000313" key="3">
    <source>
        <dbReference type="Proteomes" id="UP000005438"/>
    </source>
</evidence>
<evidence type="ECO:0000259" key="1">
    <source>
        <dbReference type="Pfam" id="PF03118"/>
    </source>
</evidence>
<dbReference type="AlphaFoldDB" id="G8TLX2"/>
<feature type="domain" description="RNA polymerase alpha subunit C-terminal" evidence="1">
    <location>
        <begin position="44"/>
        <end position="100"/>
    </location>
</feature>
<dbReference type="eggNOG" id="COG0202">
    <property type="taxonomic scope" value="Bacteria"/>
</dbReference>